<keyword evidence="3" id="KW-1185">Reference proteome</keyword>
<proteinExistence type="predicted"/>
<name>A0A345UH12_9BACT</name>
<dbReference type="EMBL" id="CP027806">
    <property type="protein sequence ID" value="AXI99763.1"/>
    <property type="molecule type" value="Genomic_DNA"/>
</dbReference>
<sequence length="610" mass="67692">MRIFSSNGYFVGKNLRFNAKAVYLKTGKFYSGLLVILLVSAVLIAAVPQRMQAQDGTIADTNIRLYTLQGNMSLQTHAYSTTRVAGFREPLGMLASMNLNYSLLGFRSGMSVRYSTENSQFRQSMNRVSFRAGWRWIDVAAGDVNPTFNRFSLRGLNVRGGEVQLSPGSFSTHFVFGRVNKKVDAFGDADFRTLSYERWLYGTRLRFGSESRSHFGLGVVYAIDRDDELVPSAQSGDNFAFAGRIPVPEENLTISPDFRLMMFGNRVEMRAENTVSVFTRDTRSEALDLSEAGIPDFVSGLYRVRTSTRANFATLINTRFNFNPLTLAVGFERVQPGFRSLGLRNIKDDDQSLSIQPQLMLLSGRLGISSSLRFGRDNLLNQRVSTLYRNDMAVNVQAQLSPELSLAGGYNVLINSARNTGTADDDTLLNYPEQTIISHNFSLQPSYTWVASSSTHSFSVSAMYQALNIDIDRIDRDLNSSFFTTSFSYNLSVFSGFSLNGGVNYAGGSSPGSDFSVTGLTVGLGHAFFDRKVNVNLNGGLSQNTTESDFGDQTLRQSQRQLNGNASAIYRPARQSTIRLTARTVSNTQIQGTGMGFQEFEVRIIIDQRF</sequence>
<reference evidence="2 3" key="1">
    <citation type="submission" date="2018-03" db="EMBL/GenBank/DDBJ databases">
        <title>Phenotypic and genomic properties of Cyclonatronum proteinivorum gen. nov., sp. nov., a haloalkaliphilic bacteroidete from soda lakes possessing Na+-translocating rhodopsin.</title>
        <authorList>
            <person name="Toshchakov S.V."/>
            <person name="Korzhenkov A."/>
            <person name="Samarov N.I."/>
            <person name="Kublanov I.V."/>
            <person name="Muntyan M.S."/>
            <person name="Sorokin D.Y."/>
        </authorList>
    </citation>
    <scope>NUCLEOTIDE SEQUENCE [LARGE SCALE GENOMIC DNA]</scope>
    <source>
        <strain evidence="2 3">Omega</strain>
    </source>
</reference>
<organism evidence="2 3">
    <name type="scientific">Cyclonatronum proteinivorum</name>
    <dbReference type="NCBI Taxonomy" id="1457365"/>
    <lineage>
        <taxon>Bacteria</taxon>
        <taxon>Pseudomonadati</taxon>
        <taxon>Balneolota</taxon>
        <taxon>Balneolia</taxon>
        <taxon>Balneolales</taxon>
        <taxon>Cyclonatronaceae</taxon>
        <taxon>Cyclonatronum</taxon>
    </lineage>
</organism>
<keyword evidence="1" id="KW-0472">Membrane</keyword>
<protein>
    <submittedName>
        <fullName evidence="2">Uncharacterized protein</fullName>
    </submittedName>
</protein>
<dbReference type="AlphaFoldDB" id="A0A345UH12"/>
<evidence type="ECO:0000313" key="2">
    <source>
        <dbReference type="EMBL" id="AXI99763.1"/>
    </source>
</evidence>
<evidence type="ECO:0000313" key="3">
    <source>
        <dbReference type="Proteomes" id="UP000254808"/>
    </source>
</evidence>
<dbReference type="KEGG" id="cprv:CYPRO_0478"/>
<accession>A0A345UH12</accession>
<evidence type="ECO:0000256" key="1">
    <source>
        <dbReference type="SAM" id="Phobius"/>
    </source>
</evidence>
<feature type="transmembrane region" description="Helical" evidence="1">
    <location>
        <begin position="29"/>
        <end position="47"/>
    </location>
</feature>
<gene>
    <name evidence="2" type="ORF">CYPRO_0478</name>
</gene>
<keyword evidence="1" id="KW-1133">Transmembrane helix</keyword>
<keyword evidence="1" id="KW-0812">Transmembrane</keyword>
<dbReference type="Proteomes" id="UP000254808">
    <property type="component" value="Chromosome"/>
</dbReference>